<dbReference type="Proteomes" id="UP000006514">
    <property type="component" value="Unassembled WGS sequence"/>
</dbReference>
<reference evidence="3" key="1">
    <citation type="journal article" date="2012" name="Science">
        <title>The Paleozoic origin of enzymatic lignin decomposition reconstructed from 31 fungal genomes.</title>
        <authorList>
            <person name="Floudas D."/>
            <person name="Binder M."/>
            <person name="Riley R."/>
            <person name="Barry K."/>
            <person name="Blanchette R.A."/>
            <person name="Henrissat B."/>
            <person name="Martinez A.T."/>
            <person name="Otillar R."/>
            <person name="Spatafora J.W."/>
            <person name="Yadav J.S."/>
            <person name="Aerts A."/>
            <person name="Benoit I."/>
            <person name="Boyd A."/>
            <person name="Carlson A."/>
            <person name="Copeland A."/>
            <person name="Coutinho P.M."/>
            <person name="de Vries R.P."/>
            <person name="Ferreira P."/>
            <person name="Findley K."/>
            <person name="Foster B."/>
            <person name="Gaskell J."/>
            <person name="Glotzer D."/>
            <person name="Gorecki P."/>
            <person name="Heitman J."/>
            <person name="Hesse C."/>
            <person name="Hori C."/>
            <person name="Igarashi K."/>
            <person name="Jurgens J.A."/>
            <person name="Kallen N."/>
            <person name="Kersten P."/>
            <person name="Kohler A."/>
            <person name="Kuees U."/>
            <person name="Kumar T.K.A."/>
            <person name="Kuo A."/>
            <person name="LaButti K."/>
            <person name="Larrondo L.F."/>
            <person name="Lindquist E."/>
            <person name="Ling A."/>
            <person name="Lombard V."/>
            <person name="Lucas S."/>
            <person name="Lundell T."/>
            <person name="Martin R."/>
            <person name="McLaughlin D.J."/>
            <person name="Morgenstern I."/>
            <person name="Morin E."/>
            <person name="Murat C."/>
            <person name="Nagy L.G."/>
            <person name="Nolan M."/>
            <person name="Ohm R.A."/>
            <person name="Patyshakuliyeva A."/>
            <person name="Rokas A."/>
            <person name="Ruiz-Duenas F.J."/>
            <person name="Sabat G."/>
            <person name="Salamov A."/>
            <person name="Samejima M."/>
            <person name="Schmutz J."/>
            <person name="Slot J.C."/>
            <person name="St John F."/>
            <person name="Stenlid J."/>
            <person name="Sun H."/>
            <person name="Sun S."/>
            <person name="Syed K."/>
            <person name="Tsang A."/>
            <person name="Wiebenga A."/>
            <person name="Young D."/>
            <person name="Pisabarro A."/>
            <person name="Eastwood D.C."/>
            <person name="Martin F."/>
            <person name="Cullen D."/>
            <person name="Grigoriev I.V."/>
            <person name="Hibbett D.S."/>
        </authorList>
    </citation>
    <scope>NUCLEOTIDE SEQUENCE [LARGE SCALE GENOMIC DNA]</scope>
    <source>
        <strain evidence="3">TFB10046</strain>
    </source>
</reference>
<dbReference type="InParanoid" id="J0LGY5"/>
<evidence type="ECO:0000313" key="2">
    <source>
        <dbReference type="EMBL" id="EJD37003.1"/>
    </source>
</evidence>
<dbReference type="PROSITE" id="PS50181">
    <property type="entry name" value="FBOX"/>
    <property type="match status" value="1"/>
</dbReference>
<keyword evidence="3" id="KW-1185">Reference proteome</keyword>
<proteinExistence type="predicted"/>
<gene>
    <name evidence="2" type="ORF">AURDEDRAFT_173954</name>
</gene>
<protein>
    <recommendedName>
        <fullName evidence="1">F-box domain-containing protein</fullName>
    </recommendedName>
</protein>
<name>J0LGY5_AURST</name>
<evidence type="ECO:0000259" key="1">
    <source>
        <dbReference type="PROSITE" id="PS50181"/>
    </source>
</evidence>
<dbReference type="SUPFAM" id="SSF81383">
    <property type="entry name" value="F-box domain"/>
    <property type="match status" value="1"/>
</dbReference>
<dbReference type="Pfam" id="PF12937">
    <property type="entry name" value="F-box-like"/>
    <property type="match status" value="1"/>
</dbReference>
<sequence length="446" mass="49172">MSALDSSMFSHVGKASVKAAFAPKATTSYFPKKVLLSIFSNMETTELLKAAAVDQRWRRIVLTPELWTTLIDPPLGLLPRLSDASEVTALDISITGAEHFRKLCTLLPRFLPQLEELSIYLYSRDAGSFPFESLWDVLCRPAPLLRTLCLKGEFSWRGIPAGSSLLGGKAGKLRTLILGGFRPVNGKRGYLVSAFSGVRVLDIAGPSLAQTGLTIRSQYPSLRELTLHNVHPKLMEHPFVAPLPLRKLQIHFLAIVLARDAENWLRAANIEGLNEVFATLGEGFVLGSFEGRNIRTLACTAVGGIFRMETRADGDYVRTALVARDDVERVLGRLVGLGKMSHVASVRFEGVDAMRLLPSAHLEAMPILDTLDLVMSFEDIRSFGDAKVQLFDVGDFNGWPRLNNVTKFFLRGKKGFGVNVDREQVRRLVKAVTPAVTKVKCLNIAT</sequence>
<dbReference type="EMBL" id="JH687849">
    <property type="protein sequence ID" value="EJD37003.1"/>
    <property type="molecule type" value="Genomic_DNA"/>
</dbReference>
<dbReference type="Gene3D" id="3.80.10.10">
    <property type="entry name" value="Ribonuclease Inhibitor"/>
    <property type="match status" value="1"/>
</dbReference>
<organism evidence="2 3">
    <name type="scientific">Auricularia subglabra (strain TFB-10046 / SS5)</name>
    <name type="common">White-rot fungus</name>
    <name type="synonym">Auricularia delicata (strain TFB10046)</name>
    <dbReference type="NCBI Taxonomy" id="717982"/>
    <lineage>
        <taxon>Eukaryota</taxon>
        <taxon>Fungi</taxon>
        <taxon>Dikarya</taxon>
        <taxon>Basidiomycota</taxon>
        <taxon>Agaricomycotina</taxon>
        <taxon>Agaricomycetes</taxon>
        <taxon>Auriculariales</taxon>
        <taxon>Auriculariaceae</taxon>
        <taxon>Auricularia</taxon>
    </lineage>
</organism>
<dbReference type="KEGG" id="adl:AURDEDRAFT_173954"/>
<dbReference type="InterPro" id="IPR036047">
    <property type="entry name" value="F-box-like_dom_sf"/>
</dbReference>
<feature type="domain" description="F-box" evidence="1">
    <location>
        <begin position="24"/>
        <end position="70"/>
    </location>
</feature>
<dbReference type="AlphaFoldDB" id="J0LGY5"/>
<accession>J0LGY5</accession>
<dbReference type="InterPro" id="IPR001810">
    <property type="entry name" value="F-box_dom"/>
</dbReference>
<dbReference type="InterPro" id="IPR032675">
    <property type="entry name" value="LRR_dom_sf"/>
</dbReference>
<evidence type="ECO:0000313" key="3">
    <source>
        <dbReference type="Proteomes" id="UP000006514"/>
    </source>
</evidence>